<accession>A0A1G1XSG8</accession>
<comment type="caution">
    <text evidence="1">The sequence shown here is derived from an EMBL/GenBank/DDBJ whole genome shotgun (WGS) entry which is preliminary data.</text>
</comment>
<name>A0A1G1XSG8_9BACT</name>
<sequence length="73" mass="7860">MIYRTYSIHADLKCVKNKKGLTAKLKIIVTPTGAEPVLPGCPPEAGPPSAEEPFCLYTVGVWCPTFRGTLGLI</sequence>
<dbReference type="EMBL" id="MHIA01000011">
    <property type="protein sequence ID" value="OGY42570.1"/>
    <property type="molecule type" value="Genomic_DNA"/>
</dbReference>
<protein>
    <submittedName>
        <fullName evidence="1">Uncharacterized protein</fullName>
    </submittedName>
</protein>
<evidence type="ECO:0000313" key="2">
    <source>
        <dbReference type="Proteomes" id="UP000176260"/>
    </source>
</evidence>
<dbReference type="Proteomes" id="UP000176260">
    <property type="component" value="Unassembled WGS sequence"/>
</dbReference>
<proteinExistence type="predicted"/>
<organism evidence="1 2">
    <name type="scientific">Candidatus Buchananbacteria bacterium RBG_13_39_9</name>
    <dbReference type="NCBI Taxonomy" id="1797531"/>
    <lineage>
        <taxon>Bacteria</taxon>
        <taxon>Candidatus Buchananiibacteriota</taxon>
    </lineage>
</organism>
<reference evidence="1 2" key="1">
    <citation type="journal article" date="2016" name="Nat. Commun.">
        <title>Thousands of microbial genomes shed light on interconnected biogeochemical processes in an aquifer system.</title>
        <authorList>
            <person name="Anantharaman K."/>
            <person name="Brown C.T."/>
            <person name="Hug L.A."/>
            <person name="Sharon I."/>
            <person name="Castelle C.J."/>
            <person name="Probst A.J."/>
            <person name="Thomas B.C."/>
            <person name="Singh A."/>
            <person name="Wilkins M.J."/>
            <person name="Karaoz U."/>
            <person name="Brodie E.L."/>
            <person name="Williams K.H."/>
            <person name="Hubbard S.S."/>
            <person name="Banfield J.F."/>
        </authorList>
    </citation>
    <scope>NUCLEOTIDE SEQUENCE [LARGE SCALE GENOMIC DNA]</scope>
</reference>
<dbReference type="AlphaFoldDB" id="A0A1G1XSG8"/>
<evidence type="ECO:0000313" key="1">
    <source>
        <dbReference type="EMBL" id="OGY42570.1"/>
    </source>
</evidence>
<gene>
    <name evidence="1" type="ORF">A2Y67_02640</name>
</gene>